<proteinExistence type="predicted"/>
<protein>
    <submittedName>
        <fullName evidence="2">Uncharacterized protein</fullName>
    </submittedName>
</protein>
<geneLocation type="plasmid" evidence="1">
    <name>pH2332-107</name>
</geneLocation>
<organism evidence="2">
    <name type="scientific">Escherichia coli</name>
    <dbReference type="NCBI Taxonomy" id="562"/>
    <lineage>
        <taxon>Bacteria</taxon>
        <taxon>Pseudomonadati</taxon>
        <taxon>Pseudomonadota</taxon>
        <taxon>Gammaproteobacteria</taxon>
        <taxon>Enterobacterales</taxon>
        <taxon>Enterobacteriaceae</taxon>
        <taxon>Escherichia</taxon>
    </lineage>
</organism>
<keyword evidence="2" id="KW-0614">Plasmid</keyword>
<evidence type="ECO:0000313" key="1">
    <source>
        <dbReference type="EMBL" id="AIF77598.1"/>
    </source>
</evidence>
<dbReference type="EMBL" id="KJ484640">
    <property type="protein sequence ID" value="AIF79290.1"/>
    <property type="molecule type" value="Genomic_DNA"/>
</dbReference>
<dbReference type="EMBL" id="KJ484627">
    <property type="protein sequence ID" value="AIF77598.1"/>
    <property type="molecule type" value="Genomic_DNA"/>
</dbReference>
<reference evidence="2" key="1">
    <citation type="journal article" date="2014" name="J. Antimicrob. Chemother.">
        <title>Nucleotide sequences of 16 transmissible plasmids identified in nine multidrug-resistant Escherichia coli isolates expressing an ESBL phenotype isolated from food-producing animals and healthy humans.</title>
        <authorList>
            <person name="Wang J."/>
            <person name="Stephan R."/>
            <person name="Power K."/>
            <person name="Yan Q."/>
            <person name="Hachler H."/>
            <person name="Fanning S."/>
        </authorList>
    </citation>
    <scope>NUCLEOTIDE SEQUENCE</scope>
    <source>
        <strain evidence="1">Human-2332</strain>
        <strain evidence="2">Lamb-2</strain>
        <plasmid evidence="1">pH2332-107</plasmid>
        <plasmid evidence="2">pL2-87</plasmid>
    </source>
</reference>
<name>A0A075MEV7_ECOLX</name>
<evidence type="ECO:0000313" key="2">
    <source>
        <dbReference type="EMBL" id="AIF79290.1"/>
    </source>
</evidence>
<sequence>MGVFLYGLLKLFSAFRPRQTAVVSAIHPECLMAHSAVFWLSGPRGSQKPLNNDPQYTPFPPL</sequence>
<geneLocation type="plasmid" evidence="2">
    <name>pL2-87</name>
</geneLocation>
<accession>A0A075MEV7</accession>
<dbReference type="AlphaFoldDB" id="A0A075MEV7"/>